<evidence type="ECO:0000313" key="2">
    <source>
        <dbReference type="Proteomes" id="UP000515203"/>
    </source>
</evidence>
<dbReference type="Gene3D" id="6.10.140.140">
    <property type="match status" value="1"/>
</dbReference>
<evidence type="ECO:0000259" key="1">
    <source>
        <dbReference type="PROSITE" id="PS50805"/>
    </source>
</evidence>
<accession>A0A6P6DE84</accession>
<dbReference type="GeneID" id="101562397"/>
<dbReference type="GO" id="GO:0006355">
    <property type="term" value="P:regulation of DNA-templated transcription"/>
    <property type="evidence" value="ECO:0007669"/>
    <property type="project" value="InterPro"/>
</dbReference>
<dbReference type="InterPro" id="IPR036051">
    <property type="entry name" value="KRAB_dom_sf"/>
</dbReference>
<dbReference type="RefSeq" id="XP_023558412.1">
    <property type="nucleotide sequence ID" value="XM_023702644.1"/>
</dbReference>
<organism evidence="2 3">
    <name type="scientific">Octodon degus</name>
    <name type="common">Degu</name>
    <name type="synonym">Sciurus degus</name>
    <dbReference type="NCBI Taxonomy" id="10160"/>
    <lineage>
        <taxon>Eukaryota</taxon>
        <taxon>Metazoa</taxon>
        <taxon>Chordata</taxon>
        <taxon>Craniata</taxon>
        <taxon>Vertebrata</taxon>
        <taxon>Euteleostomi</taxon>
        <taxon>Mammalia</taxon>
        <taxon>Eutheria</taxon>
        <taxon>Euarchontoglires</taxon>
        <taxon>Glires</taxon>
        <taxon>Rodentia</taxon>
        <taxon>Hystricomorpha</taxon>
        <taxon>Octodontidae</taxon>
        <taxon>Octodon</taxon>
    </lineage>
</organism>
<sequence>MPLTETITIEDVTIRFTPEEWALLDTTQRKLHRAVMLETIRNLQSLGCQYGKSDFVFHKDETQILWKGEQRAFPRNHNACKNENAVSVEKIAGAISLQNTSFNHSGYLFYFKYMGDIKLIFGYPPLALSVEEIYCSILT</sequence>
<dbReference type="InterPro" id="IPR001909">
    <property type="entry name" value="KRAB"/>
</dbReference>
<dbReference type="Proteomes" id="UP000515203">
    <property type="component" value="Unplaced"/>
</dbReference>
<dbReference type="PANTHER" id="PTHR23232:SF142">
    <property type="entry name" value="GASTRULA ZINC FINGER PROTEIN XLCGF57.1-LIKE-RELATED"/>
    <property type="match status" value="1"/>
</dbReference>
<keyword evidence="2" id="KW-1185">Reference proteome</keyword>
<dbReference type="InParanoid" id="A0A6P6DE84"/>
<reference evidence="3" key="1">
    <citation type="submission" date="2025-08" db="UniProtKB">
        <authorList>
            <consortium name="RefSeq"/>
        </authorList>
    </citation>
    <scope>IDENTIFICATION</scope>
</reference>
<dbReference type="OrthoDB" id="9634412at2759"/>
<proteinExistence type="predicted"/>
<name>A0A6P6DE84_OCTDE</name>
<dbReference type="SUPFAM" id="SSF109640">
    <property type="entry name" value="KRAB domain (Kruppel-associated box)"/>
    <property type="match status" value="1"/>
</dbReference>
<protein>
    <submittedName>
        <fullName evidence="3">Zinc finger protein 705G</fullName>
    </submittedName>
</protein>
<gene>
    <name evidence="3" type="primary">LOC101562397</name>
</gene>
<evidence type="ECO:0000313" key="3">
    <source>
        <dbReference type="RefSeq" id="XP_023558412.1"/>
    </source>
</evidence>
<dbReference type="CDD" id="cd07765">
    <property type="entry name" value="KRAB_A-box"/>
    <property type="match status" value="1"/>
</dbReference>
<dbReference type="InterPro" id="IPR050169">
    <property type="entry name" value="Krueppel_C2H2_ZnF"/>
</dbReference>
<dbReference type="PANTHER" id="PTHR23232">
    <property type="entry name" value="KRAB DOMAIN C2H2 ZINC FINGER"/>
    <property type="match status" value="1"/>
</dbReference>
<dbReference type="PROSITE" id="PS50805">
    <property type="entry name" value="KRAB"/>
    <property type="match status" value="1"/>
</dbReference>
<dbReference type="Pfam" id="PF01352">
    <property type="entry name" value="KRAB"/>
    <property type="match status" value="1"/>
</dbReference>
<feature type="domain" description="KRAB" evidence="1">
    <location>
        <begin position="7"/>
        <end position="78"/>
    </location>
</feature>
<dbReference type="SMART" id="SM00349">
    <property type="entry name" value="KRAB"/>
    <property type="match status" value="1"/>
</dbReference>
<dbReference type="AlphaFoldDB" id="A0A6P6DE84"/>